<feature type="compositionally biased region" description="Low complexity" evidence="2">
    <location>
        <begin position="539"/>
        <end position="552"/>
    </location>
</feature>
<keyword evidence="1" id="KW-0175">Coiled coil</keyword>
<dbReference type="Gene3D" id="3.50.7.10">
    <property type="entry name" value="GroEL"/>
    <property type="match status" value="1"/>
</dbReference>
<dbReference type="PANTHER" id="PTHR14667">
    <property type="entry name" value="BARDET-BIEDL SYNDROME 10 PROTEIN"/>
    <property type="match status" value="1"/>
</dbReference>
<dbReference type="GO" id="GO:0051131">
    <property type="term" value="P:chaperone-mediated protein complex assembly"/>
    <property type="evidence" value="ECO:0007669"/>
    <property type="project" value="InterPro"/>
</dbReference>
<gene>
    <name evidence="3" type="ORF">VOLCADRAFT_90135</name>
</gene>
<feature type="coiled-coil region" evidence="1">
    <location>
        <begin position="270"/>
        <end position="297"/>
    </location>
</feature>
<accession>D8TTK3</accession>
<dbReference type="STRING" id="3068.D8TTK3"/>
<dbReference type="InterPro" id="IPR042619">
    <property type="entry name" value="BBS10"/>
</dbReference>
<sequence>LDQLLIDEANQISITNSGDAILSTSSSGDALGALILKLVADSCSSLGDASKRVLLMVLAGLRQYLGSGLHPHTFQHDLAAQVLQCVVPSAVLHVPLPPGGPQQGDMAVEALHALIHTHLCGKAGGQAAEQHLAGCLQALSSLRDFPPLARLPGYPPGQSRVLRGVVLQEGPLVGLGAAGLLLRQWGDHGDTGGQQEGGRVEGMFGRRNVRMAPPGVRPLPAFLALSCPLDGEDITCVSAGGGVTAGISAVAAAAAGGTGVPCTGPAAAIRVSSEAARREAEEAIVELLRQRVALLADRGVQLLLLCGRPPPVAVQLCHQYGICLVAGLDEGDVARACAAGGGAAPLTRAGLSVLSAAPLGRAAAARVVGLGPRRRAVLLEFSEEQWRAAGQAACTLLLCGVTEVSVRQSVRAVRRCLISITAAIGTMARHGEEDGGGAAAGGGGAATRPCGGGGDGDGDGAGGRGGEGAPGGGECLVFVAGGGGFEGLLDLQLRELSDVARRGLTSAGAHEVWDQQEEEEEEEGGEGEAPEEEGKGEDASAAAEEGDAGEAAAAEAKLASELLASLKVLQAMAAAVSVALTGPATGGGEKGGSGSRRRAQREALLQVHALRQCQTAALQQGPLVCCGLVVPSAAFSFHGRALRGIGSEGPAAAAAAAPQAPGIGEEGQEGGIHCRMTFVRARPVLGGHSFTMVPSAAAYGVVEPAAVVASAWSHAVDIVRQVVRIDGGPVAAVSRQSRQAGGDKRLGPVVAVAGPGPALTCSASGLEPDRTPGLPALSTL</sequence>
<evidence type="ECO:0000256" key="2">
    <source>
        <dbReference type="SAM" id="MobiDB-lite"/>
    </source>
</evidence>
<dbReference type="EMBL" id="GL378336">
    <property type="protein sequence ID" value="EFJ49322.1"/>
    <property type="molecule type" value="Genomic_DNA"/>
</dbReference>
<evidence type="ECO:0000256" key="1">
    <source>
        <dbReference type="SAM" id="Coils"/>
    </source>
</evidence>
<dbReference type="InterPro" id="IPR027410">
    <property type="entry name" value="TCP-1-like_intermed_sf"/>
</dbReference>
<feature type="region of interest" description="Disordered" evidence="2">
    <location>
        <begin position="761"/>
        <end position="780"/>
    </location>
</feature>
<dbReference type="OrthoDB" id="546486at2759"/>
<evidence type="ECO:0000313" key="4">
    <source>
        <dbReference type="Proteomes" id="UP000001058"/>
    </source>
</evidence>
<protein>
    <submittedName>
        <fullName evidence="3">Uncharacterized protein</fullName>
    </submittedName>
</protein>
<dbReference type="SUPFAM" id="SSF48592">
    <property type="entry name" value="GroEL equatorial domain-like"/>
    <property type="match status" value="1"/>
</dbReference>
<dbReference type="InterPro" id="IPR027413">
    <property type="entry name" value="GROEL-like_equatorial_sf"/>
</dbReference>
<organism evidence="4">
    <name type="scientific">Volvox carteri f. nagariensis</name>
    <dbReference type="NCBI Taxonomy" id="3068"/>
    <lineage>
        <taxon>Eukaryota</taxon>
        <taxon>Viridiplantae</taxon>
        <taxon>Chlorophyta</taxon>
        <taxon>core chlorophytes</taxon>
        <taxon>Chlorophyceae</taxon>
        <taxon>CS clade</taxon>
        <taxon>Chlamydomonadales</taxon>
        <taxon>Volvocaceae</taxon>
        <taxon>Volvox</taxon>
    </lineage>
</organism>
<name>D8TTK3_VOLCA</name>
<feature type="compositionally biased region" description="Acidic residues" evidence="2">
    <location>
        <begin position="514"/>
        <end position="531"/>
    </location>
</feature>
<dbReference type="Proteomes" id="UP000001058">
    <property type="component" value="Unassembled WGS sequence"/>
</dbReference>
<dbReference type="InterPro" id="IPR027409">
    <property type="entry name" value="GroEL-like_apical_dom_sf"/>
</dbReference>
<dbReference type="KEGG" id="vcn:VOLCADRAFT_90135"/>
<reference evidence="3 4" key="1">
    <citation type="journal article" date="2010" name="Science">
        <title>Genomic analysis of organismal complexity in the multicellular green alga Volvox carteri.</title>
        <authorList>
            <person name="Prochnik S.E."/>
            <person name="Umen J."/>
            <person name="Nedelcu A.M."/>
            <person name="Hallmann A."/>
            <person name="Miller S.M."/>
            <person name="Nishii I."/>
            <person name="Ferris P."/>
            <person name="Kuo A."/>
            <person name="Mitros T."/>
            <person name="Fritz-Laylin L.K."/>
            <person name="Hellsten U."/>
            <person name="Chapman J."/>
            <person name="Simakov O."/>
            <person name="Rensing S.A."/>
            <person name="Terry A."/>
            <person name="Pangilinan J."/>
            <person name="Kapitonov V."/>
            <person name="Jurka J."/>
            <person name="Salamov A."/>
            <person name="Shapiro H."/>
            <person name="Schmutz J."/>
            <person name="Grimwood J."/>
            <person name="Lindquist E."/>
            <person name="Lucas S."/>
            <person name="Grigoriev I.V."/>
            <person name="Schmitt R."/>
            <person name="Kirk D."/>
            <person name="Rokhsar D.S."/>
        </authorList>
    </citation>
    <scope>NUCLEOTIDE SEQUENCE [LARGE SCALE GENOMIC DNA]</scope>
    <source>
        <strain evidence="4">f. Nagariensis / Eve</strain>
    </source>
</reference>
<proteinExistence type="predicted"/>
<keyword evidence="4" id="KW-1185">Reference proteome</keyword>
<dbReference type="InParanoid" id="D8TTK3"/>
<dbReference type="Gene3D" id="3.30.260.10">
    <property type="entry name" value="TCP-1-like chaperonin intermediate domain"/>
    <property type="match status" value="1"/>
</dbReference>
<dbReference type="AlphaFoldDB" id="D8TTK3"/>
<feature type="non-terminal residue" evidence="3">
    <location>
        <position position="1"/>
    </location>
</feature>
<dbReference type="PANTHER" id="PTHR14667:SF2">
    <property type="entry name" value="BARDET-BIEDL SYNDROME 10 PROTEIN"/>
    <property type="match status" value="1"/>
</dbReference>
<dbReference type="GeneID" id="9618833"/>
<feature type="region of interest" description="Disordered" evidence="2">
    <location>
        <begin position="507"/>
        <end position="552"/>
    </location>
</feature>
<dbReference type="RefSeq" id="XP_002949770.1">
    <property type="nucleotide sequence ID" value="XM_002949724.1"/>
</dbReference>
<evidence type="ECO:0000313" key="3">
    <source>
        <dbReference type="EMBL" id="EFJ49322.1"/>
    </source>
</evidence>